<sequence length="103" mass="11339">MLVNTIRTLWGRLSSPPVRHTRRGRFGAVGFKIIDGGEGSRFRHVSTRFDEVEAETDLTWSEDDLTLRWFVIDTWCGVARGMTRDGGSAALFGGVHGDAAGKS</sequence>
<name>A0A427AEE5_ENSVE</name>
<dbReference type="EMBL" id="AMZH03002725">
    <property type="protein sequence ID" value="RRT74618.1"/>
    <property type="molecule type" value="Genomic_DNA"/>
</dbReference>
<comment type="caution">
    <text evidence="1">The sequence shown here is derived from an EMBL/GenBank/DDBJ whole genome shotgun (WGS) entry which is preliminary data.</text>
</comment>
<protein>
    <submittedName>
        <fullName evidence="1">Uncharacterized protein</fullName>
    </submittedName>
</protein>
<reference evidence="1 2" key="1">
    <citation type="journal article" date="2014" name="Agronomy (Basel)">
        <title>A Draft Genome Sequence for Ensete ventricosum, the Drought-Tolerant Tree Against Hunger.</title>
        <authorList>
            <person name="Harrison J."/>
            <person name="Moore K.A."/>
            <person name="Paszkiewicz K."/>
            <person name="Jones T."/>
            <person name="Grant M."/>
            <person name="Ambacheew D."/>
            <person name="Muzemil S."/>
            <person name="Studholme D.J."/>
        </authorList>
    </citation>
    <scope>NUCLEOTIDE SEQUENCE [LARGE SCALE GENOMIC DNA]</scope>
</reference>
<dbReference type="Proteomes" id="UP000287651">
    <property type="component" value="Unassembled WGS sequence"/>
</dbReference>
<gene>
    <name evidence="1" type="ORF">B296_00032156</name>
</gene>
<proteinExistence type="predicted"/>
<evidence type="ECO:0000313" key="1">
    <source>
        <dbReference type="EMBL" id="RRT74618.1"/>
    </source>
</evidence>
<accession>A0A427AEE5</accession>
<dbReference type="AlphaFoldDB" id="A0A427AEE5"/>
<evidence type="ECO:0000313" key="2">
    <source>
        <dbReference type="Proteomes" id="UP000287651"/>
    </source>
</evidence>
<organism evidence="1 2">
    <name type="scientific">Ensete ventricosum</name>
    <name type="common">Abyssinian banana</name>
    <name type="synonym">Musa ensete</name>
    <dbReference type="NCBI Taxonomy" id="4639"/>
    <lineage>
        <taxon>Eukaryota</taxon>
        <taxon>Viridiplantae</taxon>
        <taxon>Streptophyta</taxon>
        <taxon>Embryophyta</taxon>
        <taxon>Tracheophyta</taxon>
        <taxon>Spermatophyta</taxon>
        <taxon>Magnoliopsida</taxon>
        <taxon>Liliopsida</taxon>
        <taxon>Zingiberales</taxon>
        <taxon>Musaceae</taxon>
        <taxon>Ensete</taxon>
    </lineage>
</organism>